<evidence type="ECO:0000313" key="3">
    <source>
        <dbReference type="Proteomes" id="UP000664169"/>
    </source>
</evidence>
<dbReference type="AlphaFoldDB" id="A0A8H3ESJ0"/>
<evidence type="ECO:0000313" key="2">
    <source>
        <dbReference type="EMBL" id="CAF9910875.1"/>
    </source>
</evidence>
<dbReference type="Proteomes" id="UP000664169">
    <property type="component" value="Unassembled WGS sequence"/>
</dbReference>
<organism evidence="2 3">
    <name type="scientific">Gomphillus americanus</name>
    <dbReference type="NCBI Taxonomy" id="1940652"/>
    <lineage>
        <taxon>Eukaryota</taxon>
        <taxon>Fungi</taxon>
        <taxon>Dikarya</taxon>
        <taxon>Ascomycota</taxon>
        <taxon>Pezizomycotina</taxon>
        <taxon>Lecanoromycetes</taxon>
        <taxon>OSLEUM clade</taxon>
        <taxon>Ostropomycetidae</taxon>
        <taxon>Ostropales</taxon>
        <taxon>Graphidaceae</taxon>
        <taxon>Gomphilloideae</taxon>
        <taxon>Gomphillus</taxon>
    </lineage>
</organism>
<keyword evidence="1" id="KW-0175">Coiled coil</keyword>
<comment type="caution">
    <text evidence="2">The sequence shown here is derived from an EMBL/GenBank/DDBJ whole genome shotgun (WGS) entry which is preliminary data.</text>
</comment>
<name>A0A8H3ESJ0_9LECA</name>
<accession>A0A8H3ESJ0</accession>
<protein>
    <submittedName>
        <fullName evidence="2">Uncharacterized protein</fullName>
    </submittedName>
</protein>
<evidence type="ECO:0000256" key="1">
    <source>
        <dbReference type="SAM" id="Coils"/>
    </source>
</evidence>
<proteinExistence type="predicted"/>
<feature type="coiled-coil region" evidence="1">
    <location>
        <begin position="80"/>
        <end position="107"/>
    </location>
</feature>
<reference evidence="2" key="1">
    <citation type="submission" date="2021-03" db="EMBL/GenBank/DDBJ databases">
        <authorList>
            <person name="Tagirdzhanova G."/>
        </authorList>
    </citation>
    <scope>NUCLEOTIDE SEQUENCE</scope>
</reference>
<sequence>MDPNEQVDIPVDSQLISVGLQERRQSASSWLQELQEKYRSRLAYHVRLLHGKQENDRELLRKFRDTKWTTESWTRLVASVKHLTDALRSSKQRCQKLSQENAILETKLKIALAGEEFDTKMSEKLDFLFGKFEAAMLAQQEAEAAESNEGVEEDWVILS</sequence>
<dbReference type="EMBL" id="CAJPDQ010000006">
    <property type="protein sequence ID" value="CAF9910875.1"/>
    <property type="molecule type" value="Genomic_DNA"/>
</dbReference>
<keyword evidence="3" id="KW-1185">Reference proteome</keyword>
<gene>
    <name evidence="2" type="ORF">GOMPHAMPRED_007217</name>
</gene>